<comment type="caution">
    <text evidence="1">The sequence shown here is derived from an EMBL/GenBank/DDBJ whole genome shotgun (WGS) entry which is preliminary data.</text>
</comment>
<reference evidence="1 2" key="1">
    <citation type="submission" date="2024-01" db="EMBL/GenBank/DDBJ databases">
        <title>Genome assemblies of Stephania.</title>
        <authorList>
            <person name="Yang L."/>
        </authorList>
    </citation>
    <scope>NUCLEOTIDE SEQUENCE [LARGE SCALE GENOMIC DNA]</scope>
    <source>
        <strain evidence="1">JXDWG</strain>
        <tissue evidence="1">Leaf</tissue>
    </source>
</reference>
<accession>A0AAP0I2H4</accession>
<organism evidence="1 2">
    <name type="scientific">Stephania cephalantha</name>
    <dbReference type="NCBI Taxonomy" id="152367"/>
    <lineage>
        <taxon>Eukaryota</taxon>
        <taxon>Viridiplantae</taxon>
        <taxon>Streptophyta</taxon>
        <taxon>Embryophyta</taxon>
        <taxon>Tracheophyta</taxon>
        <taxon>Spermatophyta</taxon>
        <taxon>Magnoliopsida</taxon>
        <taxon>Ranunculales</taxon>
        <taxon>Menispermaceae</taxon>
        <taxon>Menispermoideae</taxon>
        <taxon>Cissampelideae</taxon>
        <taxon>Stephania</taxon>
    </lineage>
</organism>
<dbReference type="AlphaFoldDB" id="A0AAP0I2H4"/>
<protein>
    <submittedName>
        <fullName evidence="1">Uncharacterized protein</fullName>
    </submittedName>
</protein>
<proteinExistence type="predicted"/>
<evidence type="ECO:0000313" key="2">
    <source>
        <dbReference type="Proteomes" id="UP001419268"/>
    </source>
</evidence>
<dbReference type="Proteomes" id="UP001419268">
    <property type="component" value="Unassembled WGS sequence"/>
</dbReference>
<dbReference type="EMBL" id="JBBNAG010000009">
    <property type="protein sequence ID" value="KAK9105885.1"/>
    <property type="molecule type" value="Genomic_DNA"/>
</dbReference>
<sequence length="279" mass="30677">MNQRVRLIAALHSGSVPRLIVALTILSQPASSGLGFLTNAALHSESFLSRSRDYCSSLAHEEVVLYAQAVKFCCGQVLFFTLVDVSRYASVAFFFLALLVHFPPLLVIQDDPEVHQKRSLLKKDDWASSSVFARMSYNCRLALRAGFPISIDPISFFSICASSLHHACMRAAAPVVTSSTLIQHICSAEGEMPGSDHLKSSPSFVKQAVQDIFGNRRTTPTKNSGPLFPINTALIHTRLRARATFFSLSYYEKLLPFTEYNCSTVMFFSSALKGLVGGI</sequence>
<name>A0AAP0I2H4_9MAGN</name>
<gene>
    <name evidence="1" type="ORF">Scep_022729</name>
</gene>
<evidence type="ECO:0000313" key="1">
    <source>
        <dbReference type="EMBL" id="KAK9105885.1"/>
    </source>
</evidence>
<keyword evidence="2" id="KW-1185">Reference proteome</keyword>